<name>A0A1Z4NC96_9CYAN</name>
<evidence type="ECO:0000259" key="7">
    <source>
        <dbReference type="PROSITE" id="PS52018"/>
    </source>
</evidence>
<keyword evidence="8" id="KW-0614">Plasmid</keyword>
<dbReference type="GO" id="GO:0016779">
    <property type="term" value="F:nucleotidyltransferase activity"/>
    <property type="evidence" value="ECO:0007669"/>
    <property type="project" value="UniProtKB-UniRule"/>
</dbReference>
<evidence type="ECO:0000256" key="4">
    <source>
        <dbReference type="ARBA" id="ARBA00022695"/>
    </source>
</evidence>
<dbReference type="PROSITE" id="PS52018">
    <property type="entry name" value="DART"/>
    <property type="match status" value="1"/>
</dbReference>
<keyword evidence="2 6" id="KW-0328">Glycosyltransferase</keyword>
<keyword evidence="9" id="KW-1185">Reference proteome</keyword>
<accession>A0A1Z4NC96</accession>
<dbReference type="Pfam" id="PF14487">
    <property type="entry name" value="DarT"/>
    <property type="match status" value="1"/>
</dbReference>
<comment type="similarity">
    <text evidence="6">Belongs to the DarT ADP-ribosyltransferase family.</text>
</comment>
<feature type="domain" description="DarT" evidence="7">
    <location>
        <begin position="3"/>
        <end position="209"/>
    </location>
</feature>
<keyword evidence="3 6" id="KW-0808">Transferase</keyword>
<dbReference type="AlphaFoldDB" id="A0A1Z4NC96"/>
<proteinExistence type="inferred from homology"/>
<dbReference type="InterPro" id="IPR029494">
    <property type="entry name" value="DarT"/>
</dbReference>
<evidence type="ECO:0000256" key="6">
    <source>
        <dbReference type="PROSITE-ProRule" id="PRU01362"/>
    </source>
</evidence>
<feature type="binding site" evidence="6">
    <location>
        <position position="48"/>
    </location>
    <ligand>
        <name>NAD(+)</name>
        <dbReference type="ChEBI" id="CHEBI:57540"/>
    </ligand>
</feature>
<comment type="caution">
    <text evidence="6">Lacks conserved residue(s) required for the propagation of feature annotation.</text>
</comment>
<dbReference type="GO" id="GO:0003677">
    <property type="term" value="F:DNA binding"/>
    <property type="evidence" value="ECO:0007669"/>
    <property type="project" value="UniProtKB-UniRule"/>
</dbReference>
<feature type="active site" description="Proton acceptor" evidence="6">
    <location>
        <position position="48"/>
    </location>
</feature>
<feature type="binding site" evidence="6">
    <location>
        <position position="24"/>
    </location>
    <ligand>
        <name>NAD(+)</name>
        <dbReference type="ChEBI" id="CHEBI:57540"/>
    </ligand>
</feature>
<dbReference type="Proteomes" id="UP000218785">
    <property type="component" value="Plasmid plasmid4"/>
</dbReference>
<keyword evidence="1 6" id="KW-1277">Toxin-antitoxin system</keyword>
<comment type="catalytic activity">
    <reaction evidence="6">
        <text>a thymidine in DNA + NAD(+) = an N-(ADP-alpha-D-ribosyl)-thymidine in DNA + nicotinamide + H(+)</text>
        <dbReference type="Rhea" id="RHEA:71651"/>
        <dbReference type="Rhea" id="RHEA-COMP:13556"/>
        <dbReference type="Rhea" id="RHEA-COMP:18051"/>
        <dbReference type="ChEBI" id="CHEBI:15378"/>
        <dbReference type="ChEBI" id="CHEBI:17154"/>
        <dbReference type="ChEBI" id="CHEBI:57540"/>
        <dbReference type="ChEBI" id="CHEBI:137386"/>
        <dbReference type="ChEBI" id="CHEBI:191199"/>
    </reaction>
</comment>
<protein>
    <recommendedName>
        <fullName evidence="7">DarT domain-containing protein</fullName>
    </recommendedName>
</protein>
<sequence>MSTNIYHITHINNLTSILNSGGLLANSQLRQQQTKYLDIAHGHIQDRRSTTPVPCSAGGYLHDYVPFYFAPRSPMLYAIHKQNVEGYSGGQQLIIHLVSEVELIADSGTIFAFTDGHAIMAYSDFYNEISALEYVIDWELMASKYWFNTPEDPNRKCRRQAEFLLYEFCPWNLITEVGVINSKVAQQVRQIFKNFNIQTPVNIYSPWYY</sequence>
<dbReference type="RefSeq" id="WP_096585616.1">
    <property type="nucleotide sequence ID" value="NZ_CAWNJS010000005.1"/>
</dbReference>
<reference evidence="8 9" key="1">
    <citation type="submission" date="2017-06" db="EMBL/GenBank/DDBJ databases">
        <title>Genome sequencing of cyanobaciteial culture collection at National Institute for Environmental Studies (NIES).</title>
        <authorList>
            <person name="Hirose Y."/>
            <person name="Shimura Y."/>
            <person name="Fujisawa T."/>
            <person name="Nakamura Y."/>
            <person name="Kawachi M."/>
        </authorList>
    </citation>
    <scope>NUCLEOTIDE SEQUENCE [LARGE SCALE GENOMIC DNA]</scope>
    <source>
        <strain evidence="8 9">NIES-37</strain>
        <plasmid evidence="9">Plasmid4 dna</plasmid>
    </source>
</reference>
<feature type="binding site" evidence="6">
    <location>
        <begin position="7"/>
        <end position="9"/>
    </location>
    <ligand>
        <name>NAD(+)</name>
        <dbReference type="ChEBI" id="CHEBI:57540"/>
    </ligand>
</feature>
<evidence type="ECO:0000313" key="8">
    <source>
        <dbReference type="EMBL" id="BAZ03315.1"/>
    </source>
</evidence>
<geneLocation type="plasmid" evidence="9">
    <name>Plasmid4 dna</name>
</geneLocation>
<evidence type="ECO:0000256" key="2">
    <source>
        <dbReference type="ARBA" id="ARBA00022676"/>
    </source>
</evidence>
<gene>
    <name evidence="8" type="ORF">NIES37_73280</name>
</gene>
<dbReference type="EMBL" id="AP018252">
    <property type="protein sequence ID" value="BAZ03315.1"/>
    <property type="molecule type" value="Genomic_DNA"/>
</dbReference>
<dbReference type="KEGG" id="ttq:NIES37_73280"/>
<evidence type="ECO:0000313" key="9">
    <source>
        <dbReference type="Proteomes" id="UP000218785"/>
    </source>
</evidence>
<keyword evidence="4 6" id="KW-0548">Nucleotidyltransferase</keyword>
<feature type="active site" evidence="6">
    <location>
        <position position="162"/>
    </location>
</feature>
<evidence type="ECO:0000256" key="5">
    <source>
        <dbReference type="ARBA" id="ARBA00023125"/>
    </source>
</evidence>
<dbReference type="GO" id="GO:0016757">
    <property type="term" value="F:glycosyltransferase activity"/>
    <property type="evidence" value="ECO:0007669"/>
    <property type="project" value="UniProtKB-UniRule"/>
</dbReference>
<keyword evidence="5 6" id="KW-0238">DNA-binding</keyword>
<organism evidence="8 9">
    <name type="scientific">Tolypothrix tenuis PCC 7101</name>
    <dbReference type="NCBI Taxonomy" id="231146"/>
    <lineage>
        <taxon>Bacteria</taxon>
        <taxon>Bacillati</taxon>
        <taxon>Cyanobacteriota</taxon>
        <taxon>Cyanophyceae</taxon>
        <taxon>Nostocales</taxon>
        <taxon>Tolypothrichaceae</taxon>
        <taxon>Tolypothrix</taxon>
    </lineage>
</organism>
<evidence type="ECO:0000256" key="1">
    <source>
        <dbReference type="ARBA" id="ARBA00022649"/>
    </source>
</evidence>
<evidence type="ECO:0000256" key="3">
    <source>
        <dbReference type="ARBA" id="ARBA00022679"/>
    </source>
</evidence>